<dbReference type="EMBL" id="UOFM01000318">
    <property type="protein sequence ID" value="VAW79644.1"/>
    <property type="molecule type" value="Genomic_DNA"/>
</dbReference>
<name>A0A3B0ZE30_9ZZZZ</name>
<evidence type="ECO:0000313" key="1">
    <source>
        <dbReference type="EMBL" id="VAW79644.1"/>
    </source>
</evidence>
<dbReference type="AlphaFoldDB" id="A0A3B0ZE30"/>
<dbReference type="PANTHER" id="PTHR36510">
    <property type="entry name" value="GLUTAMATE--CYSTEINE LIGASE 2-RELATED"/>
    <property type="match status" value="1"/>
</dbReference>
<accession>A0A3B0ZE30</accession>
<dbReference type="PIRSF" id="PIRSF012666">
    <property type="entry name" value="UCP012666"/>
    <property type="match status" value="1"/>
</dbReference>
<sequence length="478" mass="54014">MGDEISHSQFEDADFEIFRERLASETALLGQWFENKAFSTHVPVCGLELEAWLIDRQARPASVNQDFLNAMGDPLVVPELALFNVELNVHPQPLRDRALSRLHRQLEDTWRESERVAAGIGGTRLMMVGILPSVRQQDLTLDNMSKLERYRALNEQVLRLRGGKPLTLDIHHHEHLNIVHEDVMLESATTSLQLHLKVSQKQAARYYNVAQILSAPLVAASANSPCLFGKQLWEETRIPLFEQSVEVGGLAGARGGPVRRVSFGTGYARESLFECFVENQQHFPVLLPMKYNEPERQLRHLRLHNGTIWRWNRPLIGFDDDGTPHLRIEQRVMPAGPTVIDSIANAAFYFGLAEALAQREIPPENQLPFATARDNFYAAARDGLEAQITWLDGRKGSAQSLLLDKLVPLAGYGLGLLGIDEGDRDRYLSIIRQRVKNACTGASWQRAWLARHGNDMQALTNAYYDRQKRGEPVHGWDT</sequence>
<dbReference type="InterPro" id="IPR014746">
    <property type="entry name" value="Gln_synth/guanido_kin_cat_dom"/>
</dbReference>
<dbReference type="InterPro" id="IPR016602">
    <property type="entry name" value="UCP012666"/>
</dbReference>
<protein>
    <recommendedName>
        <fullName evidence="2">Glutamate--cysteine ligase</fullName>
    </recommendedName>
</protein>
<dbReference type="InterPro" id="IPR050141">
    <property type="entry name" value="GCL_type2/YbdK_subfam"/>
</dbReference>
<dbReference type="GO" id="GO:0016879">
    <property type="term" value="F:ligase activity, forming carbon-nitrogen bonds"/>
    <property type="evidence" value="ECO:0007669"/>
    <property type="project" value="TreeGrafter"/>
</dbReference>
<dbReference type="Pfam" id="PF04107">
    <property type="entry name" value="GCS2"/>
    <property type="match status" value="1"/>
</dbReference>
<dbReference type="Gene3D" id="3.30.590.20">
    <property type="match status" value="1"/>
</dbReference>
<proteinExistence type="predicted"/>
<dbReference type="PANTHER" id="PTHR36510:SF3">
    <property type="entry name" value="CONSERVED PROTEIN"/>
    <property type="match status" value="1"/>
</dbReference>
<dbReference type="InterPro" id="IPR006336">
    <property type="entry name" value="GCS2"/>
</dbReference>
<dbReference type="SUPFAM" id="SSF55931">
    <property type="entry name" value="Glutamine synthetase/guanido kinase"/>
    <property type="match status" value="1"/>
</dbReference>
<organism evidence="1">
    <name type="scientific">hydrothermal vent metagenome</name>
    <dbReference type="NCBI Taxonomy" id="652676"/>
    <lineage>
        <taxon>unclassified sequences</taxon>
        <taxon>metagenomes</taxon>
        <taxon>ecological metagenomes</taxon>
    </lineage>
</organism>
<gene>
    <name evidence="1" type="ORF">MNBD_GAMMA14-1431</name>
</gene>
<evidence type="ECO:0008006" key="2">
    <source>
        <dbReference type="Google" id="ProtNLM"/>
    </source>
</evidence>
<reference evidence="1" key="1">
    <citation type="submission" date="2018-06" db="EMBL/GenBank/DDBJ databases">
        <authorList>
            <person name="Zhirakovskaya E."/>
        </authorList>
    </citation>
    <scope>NUCLEOTIDE SEQUENCE</scope>
</reference>